<dbReference type="Pfam" id="PF01302">
    <property type="entry name" value="CAP_GLY"/>
    <property type="match status" value="1"/>
</dbReference>
<proteinExistence type="inferred from homology"/>
<name>A0A9Q0W874_9ROSI</name>
<comment type="subunit">
    <text evidence="7">Supercomplex made of cofactors A to E. Cofactors A and D function by capturing and stabilizing tubulin in a quasi-native conformation. Cofactor E binds to the cofactor D-tubulin complex; interaction with cofactor C then causes the release of tubulin polypeptides that are committed to the native state.</text>
</comment>
<dbReference type="EMBL" id="JAPFFM010000005">
    <property type="protein sequence ID" value="KAJ6762187.1"/>
    <property type="molecule type" value="Genomic_DNA"/>
</dbReference>
<evidence type="ECO:0000256" key="8">
    <source>
        <dbReference type="SAM" id="MobiDB-lite"/>
    </source>
</evidence>
<evidence type="ECO:0000256" key="2">
    <source>
        <dbReference type="ARBA" id="ARBA00006286"/>
    </source>
</evidence>
<dbReference type="Gene3D" id="3.10.20.90">
    <property type="entry name" value="Phosphatidylinositol 3-kinase Catalytic Subunit, Chain A, domain 1"/>
    <property type="match status" value="1"/>
</dbReference>
<dbReference type="InterPro" id="IPR036859">
    <property type="entry name" value="CAP-Gly_dom_sf"/>
</dbReference>
<dbReference type="SUPFAM" id="SSF52058">
    <property type="entry name" value="L domain-like"/>
    <property type="match status" value="1"/>
</dbReference>
<gene>
    <name evidence="10" type="ORF">OIU74_024803</name>
</gene>
<evidence type="ECO:0000259" key="9">
    <source>
        <dbReference type="PROSITE" id="PS50245"/>
    </source>
</evidence>
<dbReference type="Gene3D" id="2.30.30.190">
    <property type="entry name" value="CAP Gly-rich-like domain"/>
    <property type="match status" value="1"/>
</dbReference>
<dbReference type="InterPro" id="IPR032675">
    <property type="entry name" value="LRR_dom_sf"/>
</dbReference>
<feature type="region of interest" description="Disordered" evidence="8">
    <location>
        <begin position="1"/>
        <end position="25"/>
    </location>
</feature>
<keyword evidence="3" id="KW-0963">Cytoplasm</keyword>
<dbReference type="FunFam" id="2.30.30.190:FF:000016">
    <property type="entry name" value="Tubulin-folding cofactor E"/>
    <property type="match status" value="1"/>
</dbReference>
<dbReference type="InterPro" id="IPR029071">
    <property type="entry name" value="Ubiquitin-like_domsf"/>
</dbReference>
<dbReference type="GO" id="GO:0005737">
    <property type="term" value="C:cytoplasm"/>
    <property type="evidence" value="ECO:0007669"/>
    <property type="project" value="UniProtKB-SubCell"/>
</dbReference>
<dbReference type="PANTHER" id="PTHR46652:SF3">
    <property type="entry name" value="LEUCINE-RICH REPEAT-CONTAINING PROTEIN 9"/>
    <property type="match status" value="1"/>
</dbReference>
<evidence type="ECO:0000256" key="5">
    <source>
        <dbReference type="ARBA" id="ARBA00022737"/>
    </source>
</evidence>
<dbReference type="FunFam" id="3.80.10.10:FF:000882">
    <property type="entry name" value="Tubulin-folding cofactor E"/>
    <property type="match status" value="1"/>
</dbReference>
<comment type="subcellular location">
    <subcellularLocation>
        <location evidence="1">Cytoplasm</location>
    </subcellularLocation>
</comment>
<keyword evidence="5" id="KW-0677">Repeat</keyword>
<evidence type="ECO:0000313" key="11">
    <source>
        <dbReference type="Proteomes" id="UP001151752"/>
    </source>
</evidence>
<dbReference type="Gene3D" id="3.80.10.10">
    <property type="entry name" value="Ribonuclease Inhibitor"/>
    <property type="match status" value="3"/>
</dbReference>
<evidence type="ECO:0000256" key="1">
    <source>
        <dbReference type="ARBA" id="ARBA00004496"/>
    </source>
</evidence>
<keyword evidence="6" id="KW-0143">Chaperone</keyword>
<feature type="domain" description="CAP-Gly" evidence="9">
    <location>
        <begin position="32"/>
        <end position="75"/>
    </location>
</feature>
<dbReference type="SUPFAM" id="SSF74924">
    <property type="entry name" value="Cap-Gly domain"/>
    <property type="match status" value="1"/>
</dbReference>
<dbReference type="InterPro" id="IPR044079">
    <property type="entry name" value="Ubl_TBCE"/>
</dbReference>
<dbReference type="PROSITE" id="PS51450">
    <property type="entry name" value="LRR"/>
    <property type="match status" value="2"/>
</dbReference>
<dbReference type="InterPro" id="IPR000938">
    <property type="entry name" value="CAP-Gly_domain"/>
</dbReference>
<reference evidence="10" key="2">
    <citation type="journal article" date="2023" name="Int. J. Mol. Sci.">
        <title>De Novo Assembly and Annotation of 11 Diverse Shrub Willow (Salix) Genomes Reveals Novel Gene Organization in Sex-Linked Regions.</title>
        <authorList>
            <person name="Hyden B."/>
            <person name="Feng K."/>
            <person name="Yates T.B."/>
            <person name="Jawdy S."/>
            <person name="Cereghino C."/>
            <person name="Smart L.B."/>
            <person name="Muchero W."/>
        </authorList>
    </citation>
    <scope>NUCLEOTIDE SEQUENCE</scope>
    <source>
        <tissue evidence="10">Shoot tip</tissue>
    </source>
</reference>
<comment type="caution">
    <text evidence="10">The sequence shown here is derived from an EMBL/GenBank/DDBJ whole genome shotgun (WGS) entry which is preliminary data.</text>
</comment>
<organism evidence="10 11">
    <name type="scientific">Salix koriyanagi</name>
    <dbReference type="NCBI Taxonomy" id="2511006"/>
    <lineage>
        <taxon>Eukaryota</taxon>
        <taxon>Viridiplantae</taxon>
        <taxon>Streptophyta</taxon>
        <taxon>Embryophyta</taxon>
        <taxon>Tracheophyta</taxon>
        <taxon>Spermatophyta</taxon>
        <taxon>Magnoliopsida</taxon>
        <taxon>eudicotyledons</taxon>
        <taxon>Gunneridae</taxon>
        <taxon>Pentapetalae</taxon>
        <taxon>rosids</taxon>
        <taxon>fabids</taxon>
        <taxon>Malpighiales</taxon>
        <taxon>Salicaceae</taxon>
        <taxon>Saliceae</taxon>
        <taxon>Salix</taxon>
    </lineage>
</organism>
<dbReference type="FunFam" id="3.10.20.90:FF:000187">
    <property type="entry name" value="Tubulin-folding cofactor E"/>
    <property type="match status" value="1"/>
</dbReference>
<dbReference type="InterPro" id="IPR001611">
    <property type="entry name" value="Leu-rich_rpt"/>
</dbReference>
<sequence>MQSSSDSNTFKLDQRVHSTNDPRRVGTVKYMGPVKGHPGTWVGVDWDIGEAKHDGSLNGIRYFEARSQLSGSFVRTQNLTAGISFIEALYIRYRDQPTQEDEDEMYVLSASNRRVSVQLVGKEKIQDKLSRLEELTGASLSYLGVSNPGSPNEISRIVPNLKELDLTGNLLSEWKDVGTICEQLPSLVALNLSNNSMSHEIVGLPQLKRIRILVLNNTGIKWTQIEVLKDLLPVIEELHLMGNGINAIQTASSSIVHGFDSLRLLNLEENCIAEWNEILKLSQLRSLEELHLNKNNLNHIFYPDHDTINKMVGGDESHDQSCIPFQNLRCLLLGGNDIEDLASVDSLNSFPKLIDIRLSENPIADPGRGGIPRFVLVARLARVEILNGSEVSTRERKESEIRYVRLVMSKLHGNPDEIKQHPRFVELKNFLGIEDERPSVGTTGPQKMASGLLSVTLKSVAASIGEKPPLTKKLPAATTIGKLKILCETFFKLRSTRPKLFLQEEGSPLPILLDDEMATLMDVGIGNDSTVLVDEESYGVQGIYTSNLLGMFVLRPQESCKA</sequence>
<evidence type="ECO:0000256" key="6">
    <source>
        <dbReference type="ARBA" id="ARBA00023186"/>
    </source>
</evidence>
<dbReference type="PROSITE" id="PS50245">
    <property type="entry name" value="CAP_GLY_2"/>
    <property type="match status" value="1"/>
</dbReference>
<protein>
    <submittedName>
        <fullName evidence="10">TUBULIN-SPECIFIC CHAPERONE E</fullName>
    </submittedName>
</protein>
<dbReference type="SUPFAM" id="SSF54236">
    <property type="entry name" value="Ubiquitin-like"/>
    <property type="match status" value="1"/>
</dbReference>
<evidence type="ECO:0000256" key="7">
    <source>
        <dbReference type="ARBA" id="ARBA00026055"/>
    </source>
</evidence>
<dbReference type="SMART" id="SM01052">
    <property type="entry name" value="CAP_GLY"/>
    <property type="match status" value="1"/>
</dbReference>
<keyword evidence="4" id="KW-0433">Leucine-rich repeat</keyword>
<evidence type="ECO:0000313" key="10">
    <source>
        <dbReference type="EMBL" id="KAJ6762187.1"/>
    </source>
</evidence>
<keyword evidence="11" id="KW-1185">Reference proteome</keyword>
<dbReference type="Proteomes" id="UP001151752">
    <property type="component" value="Chromosome 19"/>
</dbReference>
<dbReference type="InterPro" id="IPR050836">
    <property type="entry name" value="SDS22/Internalin_LRR"/>
</dbReference>
<dbReference type="PANTHER" id="PTHR46652">
    <property type="entry name" value="LEUCINE-RICH REPEAT AND IQ DOMAIN-CONTAINING PROTEIN 1-RELATED"/>
    <property type="match status" value="1"/>
</dbReference>
<dbReference type="AlphaFoldDB" id="A0A9Q0W874"/>
<reference evidence="10" key="1">
    <citation type="submission" date="2022-11" db="EMBL/GenBank/DDBJ databases">
        <authorList>
            <person name="Hyden B.L."/>
            <person name="Feng K."/>
            <person name="Yates T."/>
            <person name="Jawdy S."/>
            <person name="Smart L.B."/>
            <person name="Muchero W."/>
        </authorList>
    </citation>
    <scope>NUCLEOTIDE SEQUENCE</scope>
    <source>
        <tissue evidence="10">Shoot tip</tissue>
    </source>
</reference>
<comment type="similarity">
    <text evidence="2">Belongs to the TBCE family.</text>
</comment>
<feature type="compositionally biased region" description="Basic and acidic residues" evidence="8">
    <location>
        <begin position="12"/>
        <end position="24"/>
    </location>
</feature>
<accession>A0A9Q0W874</accession>
<dbReference type="FunFam" id="3.80.10.10:FF:000752">
    <property type="entry name" value="Tubulin-folding cofactor E"/>
    <property type="match status" value="1"/>
</dbReference>
<feature type="compositionally biased region" description="Polar residues" evidence="8">
    <location>
        <begin position="1"/>
        <end position="11"/>
    </location>
</feature>
<evidence type="ECO:0000256" key="4">
    <source>
        <dbReference type="ARBA" id="ARBA00022614"/>
    </source>
</evidence>
<dbReference type="CDD" id="cd17044">
    <property type="entry name" value="Ubl_TBCE"/>
    <property type="match status" value="1"/>
</dbReference>
<evidence type="ECO:0000256" key="3">
    <source>
        <dbReference type="ARBA" id="ARBA00022490"/>
    </source>
</evidence>